<comment type="caution">
    <text evidence="13">The sequence shown here is derived from an EMBL/GenBank/DDBJ whole genome shotgun (WGS) entry which is preliminary data.</text>
</comment>
<dbReference type="HAMAP" id="MF_00004">
    <property type="entry name" value="Aden_phosphoribosyltr"/>
    <property type="match status" value="1"/>
</dbReference>
<evidence type="ECO:0000256" key="3">
    <source>
        <dbReference type="ARBA" id="ARBA00004496"/>
    </source>
</evidence>
<name>A0A1B7TCP1_9ASCO</name>
<dbReference type="UniPathway" id="UPA00588">
    <property type="reaction ID" value="UER00646"/>
</dbReference>
<dbReference type="SUPFAM" id="SSF53271">
    <property type="entry name" value="PRTase-like"/>
    <property type="match status" value="1"/>
</dbReference>
<comment type="function">
    <text evidence="2">Catalyzes a salvage reaction resulting in the formation of AMP, that is energically less costly than de novo synthesis.</text>
</comment>
<dbReference type="GO" id="GO:0005737">
    <property type="term" value="C:cytoplasm"/>
    <property type="evidence" value="ECO:0007669"/>
    <property type="project" value="UniProtKB-SubCell"/>
</dbReference>
<dbReference type="EMBL" id="LXPE01000017">
    <property type="protein sequence ID" value="OBA26483.1"/>
    <property type="molecule type" value="Genomic_DNA"/>
</dbReference>
<dbReference type="GO" id="GO:0002055">
    <property type="term" value="F:adenine binding"/>
    <property type="evidence" value="ECO:0007669"/>
    <property type="project" value="TreeGrafter"/>
</dbReference>
<dbReference type="NCBIfam" id="NF002636">
    <property type="entry name" value="PRK02304.1-5"/>
    <property type="match status" value="1"/>
</dbReference>
<protein>
    <recommendedName>
        <fullName evidence="7">adenine phosphoribosyltransferase</fullName>
        <ecNumber evidence="7">2.4.2.7</ecNumber>
    </recommendedName>
</protein>
<dbReference type="CDD" id="cd06223">
    <property type="entry name" value="PRTases_typeI"/>
    <property type="match status" value="1"/>
</dbReference>
<comment type="subunit">
    <text evidence="6">Homodimer.</text>
</comment>
<dbReference type="InterPro" id="IPR029057">
    <property type="entry name" value="PRTase-like"/>
</dbReference>
<dbReference type="GO" id="GO:0006166">
    <property type="term" value="P:purine ribonucleoside salvage"/>
    <property type="evidence" value="ECO:0007669"/>
    <property type="project" value="UniProtKB-KW"/>
</dbReference>
<comment type="similarity">
    <text evidence="5">Belongs to the purine/pyrimidine phosphoribosyltransferase family.</text>
</comment>
<keyword evidence="10 13" id="KW-0808">Transferase</keyword>
<dbReference type="GO" id="GO:0016208">
    <property type="term" value="F:AMP binding"/>
    <property type="evidence" value="ECO:0007669"/>
    <property type="project" value="TreeGrafter"/>
</dbReference>
<comment type="subcellular location">
    <subcellularLocation>
        <location evidence="3">Cytoplasm</location>
    </subcellularLocation>
</comment>
<dbReference type="EC" id="2.4.2.7" evidence="7"/>
<evidence type="ECO:0000256" key="8">
    <source>
        <dbReference type="ARBA" id="ARBA00022490"/>
    </source>
</evidence>
<accession>A0A1B7TCP1</accession>
<evidence type="ECO:0000256" key="7">
    <source>
        <dbReference type="ARBA" id="ARBA00011893"/>
    </source>
</evidence>
<dbReference type="NCBIfam" id="TIGR01090">
    <property type="entry name" value="apt"/>
    <property type="match status" value="1"/>
</dbReference>
<dbReference type="Pfam" id="PF00156">
    <property type="entry name" value="Pribosyltran"/>
    <property type="match status" value="1"/>
</dbReference>
<reference evidence="14" key="1">
    <citation type="journal article" date="2016" name="Proc. Natl. Acad. Sci. U.S.A.">
        <title>Comparative genomics of biotechnologically important yeasts.</title>
        <authorList>
            <person name="Riley R."/>
            <person name="Haridas S."/>
            <person name="Wolfe K.H."/>
            <person name="Lopes M.R."/>
            <person name="Hittinger C.T."/>
            <person name="Goeker M."/>
            <person name="Salamov A.A."/>
            <person name="Wisecaver J.H."/>
            <person name="Long T.M."/>
            <person name="Calvey C.H."/>
            <person name="Aerts A.L."/>
            <person name="Barry K.W."/>
            <person name="Choi C."/>
            <person name="Clum A."/>
            <person name="Coughlan A.Y."/>
            <person name="Deshpande S."/>
            <person name="Douglass A.P."/>
            <person name="Hanson S.J."/>
            <person name="Klenk H.-P."/>
            <person name="LaButti K.M."/>
            <person name="Lapidus A."/>
            <person name="Lindquist E.A."/>
            <person name="Lipzen A.M."/>
            <person name="Meier-Kolthoff J.P."/>
            <person name="Ohm R.A."/>
            <person name="Otillar R.P."/>
            <person name="Pangilinan J.L."/>
            <person name="Peng Y."/>
            <person name="Rokas A."/>
            <person name="Rosa C.A."/>
            <person name="Scheuner C."/>
            <person name="Sibirny A.A."/>
            <person name="Slot J.C."/>
            <person name="Stielow J.B."/>
            <person name="Sun H."/>
            <person name="Kurtzman C.P."/>
            <person name="Blackwell M."/>
            <person name="Grigoriev I.V."/>
            <person name="Jeffries T.W."/>
        </authorList>
    </citation>
    <scope>NUCLEOTIDE SEQUENCE [LARGE SCALE GENOMIC DNA]</scope>
    <source>
        <strain evidence="14">NRRL Y-1626</strain>
    </source>
</reference>
<evidence type="ECO:0000313" key="14">
    <source>
        <dbReference type="Proteomes" id="UP000092321"/>
    </source>
</evidence>
<dbReference type="InterPro" id="IPR050054">
    <property type="entry name" value="UPRTase/APRTase"/>
</dbReference>
<comment type="pathway">
    <text evidence="4">Purine metabolism; AMP biosynthesis via salvage pathway; AMP from adenine: step 1/1.</text>
</comment>
<evidence type="ECO:0000256" key="11">
    <source>
        <dbReference type="ARBA" id="ARBA00022726"/>
    </source>
</evidence>
<dbReference type="GO" id="GO:0006168">
    <property type="term" value="P:adenine salvage"/>
    <property type="evidence" value="ECO:0007669"/>
    <property type="project" value="InterPro"/>
</dbReference>
<evidence type="ECO:0000256" key="4">
    <source>
        <dbReference type="ARBA" id="ARBA00004659"/>
    </source>
</evidence>
<gene>
    <name evidence="13" type="ORF">HANVADRAFT_49103</name>
</gene>
<dbReference type="Gene3D" id="3.40.50.2020">
    <property type="match status" value="1"/>
</dbReference>
<feature type="domain" description="Phosphoribosyltransferase" evidence="12">
    <location>
        <begin position="61"/>
        <end position="202"/>
    </location>
</feature>
<dbReference type="GO" id="GO:0044209">
    <property type="term" value="P:AMP salvage"/>
    <property type="evidence" value="ECO:0007669"/>
    <property type="project" value="UniProtKB-UniPathway"/>
</dbReference>
<organism evidence="13 14">
    <name type="scientific">Hanseniaspora valbyensis NRRL Y-1626</name>
    <dbReference type="NCBI Taxonomy" id="766949"/>
    <lineage>
        <taxon>Eukaryota</taxon>
        <taxon>Fungi</taxon>
        <taxon>Dikarya</taxon>
        <taxon>Ascomycota</taxon>
        <taxon>Saccharomycotina</taxon>
        <taxon>Saccharomycetes</taxon>
        <taxon>Saccharomycodales</taxon>
        <taxon>Saccharomycodaceae</taxon>
        <taxon>Hanseniaspora</taxon>
    </lineage>
</organism>
<sequence>MVETVDNIEENIQEKQIDASNHPQQTLESLAIELRSALHQYPNFPSEGILFEDFLPIFASPRLFQKLINAFLIHIQEKFPKTKIDYIVGLEARGFLFGPSLALALGCGFIPVRKAGKLPGQVVQATYVKEYGSDVFEMQIDAMPEGSNVIIVDDIIATGGSAVSAYQLVKKLNCKILEFAFVMELDFLKGRERLQAPVFTLLSSQKEGLK</sequence>
<dbReference type="AlphaFoldDB" id="A0A1B7TCP1"/>
<evidence type="ECO:0000313" key="13">
    <source>
        <dbReference type="EMBL" id="OBA26483.1"/>
    </source>
</evidence>
<evidence type="ECO:0000256" key="9">
    <source>
        <dbReference type="ARBA" id="ARBA00022676"/>
    </source>
</evidence>
<keyword evidence="9 13" id="KW-0328">Glycosyltransferase</keyword>
<evidence type="ECO:0000256" key="10">
    <source>
        <dbReference type="ARBA" id="ARBA00022679"/>
    </source>
</evidence>
<evidence type="ECO:0000256" key="6">
    <source>
        <dbReference type="ARBA" id="ARBA00011738"/>
    </source>
</evidence>
<keyword evidence="8" id="KW-0963">Cytoplasm</keyword>
<evidence type="ECO:0000256" key="1">
    <source>
        <dbReference type="ARBA" id="ARBA00000868"/>
    </source>
</evidence>
<dbReference type="Proteomes" id="UP000092321">
    <property type="component" value="Unassembled WGS sequence"/>
</dbReference>
<evidence type="ECO:0000259" key="12">
    <source>
        <dbReference type="Pfam" id="PF00156"/>
    </source>
</evidence>
<dbReference type="FunFam" id="3.40.50.2020:FF:000004">
    <property type="entry name" value="Adenine phosphoribosyltransferase"/>
    <property type="match status" value="1"/>
</dbReference>
<dbReference type="PANTHER" id="PTHR32315:SF3">
    <property type="entry name" value="ADENINE PHOSPHORIBOSYLTRANSFERASE"/>
    <property type="match status" value="1"/>
</dbReference>
<keyword evidence="14" id="KW-1185">Reference proteome</keyword>
<dbReference type="InterPro" id="IPR005764">
    <property type="entry name" value="Ade_phspho_trans"/>
</dbReference>
<dbReference type="OrthoDB" id="363185at2759"/>
<dbReference type="GO" id="GO:0003999">
    <property type="term" value="F:adenine phosphoribosyltransferase activity"/>
    <property type="evidence" value="ECO:0007669"/>
    <property type="project" value="UniProtKB-EC"/>
</dbReference>
<dbReference type="InterPro" id="IPR000836">
    <property type="entry name" value="PRTase_dom"/>
</dbReference>
<dbReference type="PANTHER" id="PTHR32315">
    <property type="entry name" value="ADENINE PHOSPHORIBOSYLTRANSFERASE"/>
    <property type="match status" value="1"/>
</dbReference>
<evidence type="ECO:0000256" key="2">
    <source>
        <dbReference type="ARBA" id="ARBA00003968"/>
    </source>
</evidence>
<comment type="catalytic activity">
    <reaction evidence="1">
        <text>AMP + diphosphate = 5-phospho-alpha-D-ribose 1-diphosphate + adenine</text>
        <dbReference type="Rhea" id="RHEA:16609"/>
        <dbReference type="ChEBI" id="CHEBI:16708"/>
        <dbReference type="ChEBI" id="CHEBI:33019"/>
        <dbReference type="ChEBI" id="CHEBI:58017"/>
        <dbReference type="ChEBI" id="CHEBI:456215"/>
        <dbReference type="EC" id="2.4.2.7"/>
    </reaction>
</comment>
<evidence type="ECO:0000256" key="5">
    <source>
        <dbReference type="ARBA" id="ARBA00008391"/>
    </source>
</evidence>
<proteinExistence type="inferred from homology"/>
<keyword evidence="11" id="KW-0660">Purine salvage</keyword>